<protein>
    <recommendedName>
        <fullName evidence="3">N-acetyltransferase domain-containing protein</fullName>
    </recommendedName>
</protein>
<feature type="domain" description="N-acetyltransferase" evidence="3">
    <location>
        <begin position="1"/>
        <end position="147"/>
    </location>
</feature>
<dbReference type="PANTHER" id="PTHR43877:SF2">
    <property type="entry name" value="AMINOALKYLPHOSPHONATE N-ACETYLTRANSFERASE-RELATED"/>
    <property type="match status" value="1"/>
</dbReference>
<keyword evidence="1" id="KW-0808">Transferase</keyword>
<evidence type="ECO:0000259" key="3">
    <source>
        <dbReference type="PROSITE" id="PS51186"/>
    </source>
</evidence>
<dbReference type="PANTHER" id="PTHR43877">
    <property type="entry name" value="AMINOALKYLPHOSPHONATE N-ACETYLTRANSFERASE-RELATED-RELATED"/>
    <property type="match status" value="1"/>
</dbReference>
<comment type="caution">
    <text evidence="4">The sequence shown here is derived from an EMBL/GenBank/DDBJ whole genome shotgun (WGS) entry which is preliminary data.</text>
</comment>
<dbReference type="Proteomes" id="UP000243579">
    <property type="component" value="Unassembled WGS sequence"/>
</dbReference>
<accession>A0A1V9Z926</accession>
<keyword evidence="2" id="KW-0012">Acyltransferase</keyword>
<dbReference type="OrthoDB" id="73732at2759"/>
<dbReference type="SUPFAM" id="SSF55729">
    <property type="entry name" value="Acyl-CoA N-acyltransferases (Nat)"/>
    <property type="match status" value="1"/>
</dbReference>
<name>A0A1V9Z926_ACHHY</name>
<evidence type="ECO:0000256" key="1">
    <source>
        <dbReference type="ARBA" id="ARBA00022679"/>
    </source>
</evidence>
<dbReference type="AlphaFoldDB" id="A0A1V9Z926"/>
<dbReference type="GO" id="GO:0016747">
    <property type="term" value="F:acyltransferase activity, transferring groups other than amino-acyl groups"/>
    <property type="evidence" value="ECO:0007669"/>
    <property type="project" value="InterPro"/>
</dbReference>
<dbReference type="Pfam" id="PF00583">
    <property type="entry name" value="Acetyltransf_1"/>
    <property type="match status" value="1"/>
</dbReference>
<dbReference type="EMBL" id="JNBR01000362">
    <property type="protein sequence ID" value="OQR94432.1"/>
    <property type="molecule type" value="Genomic_DNA"/>
</dbReference>
<keyword evidence="5" id="KW-1185">Reference proteome</keyword>
<dbReference type="Gene3D" id="3.40.630.30">
    <property type="match status" value="1"/>
</dbReference>
<dbReference type="STRING" id="1202772.A0A1V9Z926"/>
<evidence type="ECO:0000256" key="2">
    <source>
        <dbReference type="ARBA" id="ARBA00023315"/>
    </source>
</evidence>
<dbReference type="CDD" id="cd04301">
    <property type="entry name" value="NAT_SF"/>
    <property type="match status" value="1"/>
</dbReference>
<sequence>MLVAAASVDAALLHAAFMDAYSDYIVRFDVPFAQWLALMARHNVDLTLSRAEVVDGFVVGFALASPRPNEKVLRLASLGVVKAARRSGLGARLLDDFIARASALGMTATELEVIAQNEKALRLYEGHGFVVVTSLYSYSSAPSKKIHGVSVSTPEEITPAEAFAVVDSVSLHLELPLQVIPVSLKACSAPLLCWKQDSAVLIFTGDPSKVNILCLVDPSPNQQNALELVTELRRRYINAAISMSALQRRDVGGSAFERAGFEQALLHQFLMRRPT</sequence>
<dbReference type="InterPro" id="IPR000182">
    <property type="entry name" value="GNAT_dom"/>
</dbReference>
<proteinExistence type="predicted"/>
<organism evidence="4 5">
    <name type="scientific">Achlya hypogyna</name>
    <name type="common">Oomycete</name>
    <name type="synonym">Protoachlya hypogyna</name>
    <dbReference type="NCBI Taxonomy" id="1202772"/>
    <lineage>
        <taxon>Eukaryota</taxon>
        <taxon>Sar</taxon>
        <taxon>Stramenopiles</taxon>
        <taxon>Oomycota</taxon>
        <taxon>Saprolegniomycetes</taxon>
        <taxon>Saprolegniales</taxon>
        <taxon>Achlyaceae</taxon>
        <taxon>Achlya</taxon>
    </lineage>
</organism>
<dbReference type="InterPro" id="IPR050832">
    <property type="entry name" value="Bact_Acetyltransf"/>
</dbReference>
<dbReference type="PROSITE" id="PS51186">
    <property type="entry name" value="GNAT"/>
    <property type="match status" value="1"/>
</dbReference>
<dbReference type="InterPro" id="IPR016181">
    <property type="entry name" value="Acyl_CoA_acyltransferase"/>
</dbReference>
<gene>
    <name evidence="4" type="ORF">ACHHYP_01302</name>
</gene>
<evidence type="ECO:0000313" key="4">
    <source>
        <dbReference type="EMBL" id="OQR94432.1"/>
    </source>
</evidence>
<evidence type="ECO:0000313" key="5">
    <source>
        <dbReference type="Proteomes" id="UP000243579"/>
    </source>
</evidence>
<reference evidence="4 5" key="1">
    <citation type="journal article" date="2014" name="Genome Biol. Evol.">
        <title>The secreted proteins of Achlya hypogyna and Thraustotheca clavata identify the ancestral oomycete secretome and reveal gene acquisitions by horizontal gene transfer.</title>
        <authorList>
            <person name="Misner I."/>
            <person name="Blouin N."/>
            <person name="Leonard G."/>
            <person name="Richards T.A."/>
            <person name="Lane C.E."/>
        </authorList>
    </citation>
    <scope>NUCLEOTIDE SEQUENCE [LARGE SCALE GENOMIC DNA]</scope>
    <source>
        <strain evidence="4 5">ATCC 48635</strain>
    </source>
</reference>